<evidence type="ECO:0000259" key="6">
    <source>
        <dbReference type="PROSITE" id="PS52015"/>
    </source>
</evidence>
<evidence type="ECO:0000256" key="1">
    <source>
        <dbReference type="ARBA" id="ARBA00004167"/>
    </source>
</evidence>
<dbReference type="InterPro" id="IPR037682">
    <property type="entry name" value="TonB_C"/>
</dbReference>
<dbReference type="EMBL" id="QOPI01000013">
    <property type="protein sequence ID" value="RCL44559.1"/>
    <property type="molecule type" value="Genomic_DNA"/>
</dbReference>
<proteinExistence type="predicted"/>
<feature type="chain" id="PRO_5016835090" evidence="5">
    <location>
        <begin position="18"/>
        <end position="339"/>
    </location>
</feature>
<dbReference type="Proteomes" id="UP000252915">
    <property type="component" value="Unassembled WGS sequence"/>
</dbReference>
<keyword evidence="3" id="KW-1133">Transmembrane helix</keyword>
<keyword evidence="4" id="KW-0472">Membrane</keyword>
<gene>
    <name evidence="7" type="ORF">DBW92_02870</name>
</gene>
<evidence type="ECO:0000256" key="5">
    <source>
        <dbReference type="SAM" id="SignalP"/>
    </source>
</evidence>
<dbReference type="NCBIfam" id="TIGR01352">
    <property type="entry name" value="tonB_Cterm"/>
    <property type="match status" value="1"/>
</dbReference>
<accession>A0A368C4R1</accession>
<feature type="signal peptide" evidence="5">
    <location>
        <begin position="1"/>
        <end position="17"/>
    </location>
</feature>
<dbReference type="InterPro" id="IPR006260">
    <property type="entry name" value="TonB/TolA_C"/>
</dbReference>
<dbReference type="SUPFAM" id="SSF74653">
    <property type="entry name" value="TolA/TonB C-terminal domain"/>
    <property type="match status" value="1"/>
</dbReference>
<dbReference type="GO" id="GO:0055085">
    <property type="term" value="P:transmembrane transport"/>
    <property type="evidence" value="ECO:0007669"/>
    <property type="project" value="InterPro"/>
</dbReference>
<keyword evidence="5" id="KW-0732">Signal</keyword>
<comment type="caution">
    <text evidence="7">The sequence shown here is derived from an EMBL/GenBank/DDBJ whole genome shotgun (WGS) entry which is preliminary data.</text>
</comment>
<evidence type="ECO:0000313" key="8">
    <source>
        <dbReference type="Proteomes" id="UP000252915"/>
    </source>
</evidence>
<dbReference type="GO" id="GO:0016020">
    <property type="term" value="C:membrane"/>
    <property type="evidence" value="ECO:0007669"/>
    <property type="project" value="UniProtKB-SubCell"/>
</dbReference>
<protein>
    <submittedName>
        <fullName evidence="7">TonB family protein</fullName>
    </submittedName>
</protein>
<dbReference type="AlphaFoldDB" id="A0A368C4R1"/>
<evidence type="ECO:0000256" key="4">
    <source>
        <dbReference type="ARBA" id="ARBA00023136"/>
    </source>
</evidence>
<keyword evidence="2" id="KW-0812">Transmembrane</keyword>
<evidence type="ECO:0000256" key="2">
    <source>
        <dbReference type="ARBA" id="ARBA00022692"/>
    </source>
</evidence>
<reference evidence="7 8" key="1">
    <citation type="journal article" date="2018" name="Microbiome">
        <title>Fine metagenomic profile of the Mediterranean stratified and mixed water columns revealed by assembly and recruitment.</title>
        <authorList>
            <person name="Haro-Moreno J.M."/>
            <person name="Lopez-Perez M."/>
            <person name="De La Torre J.R."/>
            <person name="Picazo A."/>
            <person name="Camacho A."/>
            <person name="Rodriguez-Valera F."/>
        </authorList>
    </citation>
    <scope>NUCLEOTIDE SEQUENCE [LARGE SCALE GENOMIC DNA]</scope>
    <source>
        <strain evidence="7">MED-G78</strain>
    </source>
</reference>
<dbReference type="Gene3D" id="3.30.2420.10">
    <property type="entry name" value="TonB"/>
    <property type="match status" value="1"/>
</dbReference>
<feature type="domain" description="TonB C-terminal" evidence="6">
    <location>
        <begin position="53"/>
        <end position="151"/>
    </location>
</feature>
<dbReference type="Pfam" id="PF03544">
    <property type="entry name" value="TonB_C"/>
    <property type="match status" value="1"/>
</dbReference>
<name>A0A368C4R1_9GAMM</name>
<evidence type="ECO:0000313" key="7">
    <source>
        <dbReference type="EMBL" id="RCL44559.1"/>
    </source>
</evidence>
<organism evidence="7 8">
    <name type="scientific">SAR86 cluster bacterium</name>
    <dbReference type="NCBI Taxonomy" id="2030880"/>
    <lineage>
        <taxon>Bacteria</taxon>
        <taxon>Pseudomonadati</taxon>
        <taxon>Pseudomonadota</taxon>
        <taxon>Gammaproteobacteria</taxon>
        <taxon>SAR86 cluster</taxon>
    </lineage>
</organism>
<comment type="subcellular location">
    <subcellularLocation>
        <location evidence="1">Membrane</location>
        <topology evidence="1">Single-pass membrane protein</topology>
    </subcellularLocation>
</comment>
<sequence length="339" mass="39237">MKYLIFLLSFLPAITLAAFNDYSNINSFLLNSDINNKKVYVLLNDKRLFSKDYHPSSFKRARDEYPRYPSSMIKKGIEGYVEIGFRVNTDGSTSDHRIIKSMPSNYFDENSLKEAKGLRYTKDPSSTYSSDTENNHKHRFTFNLPEGARKVPNGVFSCMELIYQDKFDQAKNCSENKLEIHSGYTIPFAMSLYYANEKKEAINLLNNLIKDPNEESFYVKALSASALTIFLFESELYDEIIKLEPFLIDIRKVGYEEPMLNAFYFLGVSLFYADKIIDSLFYLKLTQQDSNCKISVMNSNDDIKATKAQSLYRLLPEKNCYIDLFNRTENTLKAINNII</sequence>
<evidence type="ECO:0000256" key="3">
    <source>
        <dbReference type="ARBA" id="ARBA00022989"/>
    </source>
</evidence>
<dbReference type="PROSITE" id="PS52015">
    <property type="entry name" value="TONB_CTD"/>
    <property type="match status" value="1"/>
</dbReference>